<dbReference type="PANTHER" id="PTHR46688:SF1">
    <property type="entry name" value="ADP-RIBOSYLATION FACTOR-LIKE PROTEIN 16"/>
    <property type="match status" value="1"/>
</dbReference>
<gene>
    <name evidence="4" type="primary">LOC105843442</name>
</gene>
<keyword evidence="3" id="KW-1185">Reference proteome</keyword>
<evidence type="ECO:0000313" key="4">
    <source>
        <dbReference type="RefSeq" id="XP_065650434.1"/>
    </source>
</evidence>
<dbReference type="PANTHER" id="PTHR46688">
    <property type="entry name" value="ADP-RIBOSYLATION FACTOR-LIKE PROTEIN 16"/>
    <property type="match status" value="1"/>
</dbReference>
<sequence>MTTANILVLGSEGTGKSLLLKRLKALSMDPDVVFDDIPSTIQTVGSNLVKIHINKQDYELREVGGVMSPIWKNYYSSACGVIFVIDVSNQFQLSATCILLLSVLSEELLKNKPFLILLNKIDMELTFSLVEIEKILRIKEIKKYANVSVIECSCVKNVGLRDIEKWLSTVK</sequence>
<reference evidence="4" key="1">
    <citation type="submission" date="2025-08" db="UniProtKB">
        <authorList>
            <consortium name="RefSeq"/>
        </authorList>
    </citation>
    <scope>IDENTIFICATION</scope>
</reference>
<dbReference type="GeneID" id="105843442"/>
<keyword evidence="1" id="KW-0547">Nucleotide-binding</keyword>
<accession>A0ABM4BMX5</accession>
<protein>
    <submittedName>
        <fullName evidence="4">ADP-ribosylation factor-like protein 16</fullName>
    </submittedName>
</protein>
<evidence type="ECO:0000256" key="1">
    <source>
        <dbReference type="ARBA" id="ARBA00022741"/>
    </source>
</evidence>
<dbReference type="InterPro" id="IPR027417">
    <property type="entry name" value="P-loop_NTPase"/>
</dbReference>
<proteinExistence type="predicted"/>
<dbReference type="Proteomes" id="UP001652625">
    <property type="component" value="Chromosome 03"/>
</dbReference>
<organism evidence="3 4">
    <name type="scientific">Hydra vulgaris</name>
    <name type="common">Hydra</name>
    <name type="synonym">Hydra attenuata</name>
    <dbReference type="NCBI Taxonomy" id="6087"/>
    <lineage>
        <taxon>Eukaryota</taxon>
        <taxon>Metazoa</taxon>
        <taxon>Cnidaria</taxon>
        <taxon>Hydrozoa</taxon>
        <taxon>Hydroidolina</taxon>
        <taxon>Anthoathecata</taxon>
        <taxon>Aplanulata</taxon>
        <taxon>Hydridae</taxon>
        <taxon>Hydra</taxon>
    </lineage>
</organism>
<name>A0ABM4BMX5_HYDVU</name>
<dbReference type="PROSITE" id="PS51417">
    <property type="entry name" value="ARF"/>
    <property type="match status" value="1"/>
</dbReference>
<dbReference type="SMART" id="SM00177">
    <property type="entry name" value="ARF"/>
    <property type="match status" value="1"/>
</dbReference>
<keyword evidence="2" id="KW-0342">GTP-binding</keyword>
<evidence type="ECO:0000256" key="2">
    <source>
        <dbReference type="ARBA" id="ARBA00023134"/>
    </source>
</evidence>
<dbReference type="SUPFAM" id="SSF52540">
    <property type="entry name" value="P-loop containing nucleoside triphosphate hydrolases"/>
    <property type="match status" value="1"/>
</dbReference>
<dbReference type="RefSeq" id="XP_065650434.1">
    <property type="nucleotide sequence ID" value="XM_065794362.1"/>
</dbReference>
<dbReference type="Gene3D" id="3.40.50.300">
    <property type="entry name" value="P-loop containing nucleotide triphosphate hydrolases"/>
    <property type="match status" value="1"/>
</dbReference>
<dbReference type="InterPro" id="IPR006689">
    <property type="entry name" value="Small_GTPase_ARF/SAR"/>
</dbReference>
<evidence type="ECO:0000313" key="3">
    <source>
        <dbReference type="Proteomes" id="UP001652625"/>
    </source>
</evidence>
<dbReference type="Pfam" id="PF00025">
    <property type="entry name" value="Arf"/>
    <property type="match status" value="1"/>
</dbReference>